<dbReference type="OrthoDB" id="7772846at2"/>
<evidence type="ECO:0000313" key="2">
    <source>
        <dbReference type="Proteomes" id="UP000243507"/>
    </source>
</evidence>
<dbReference type="Proteomes" id="UP000243507">
    <property type="component" value="Unassembled WGS sequence"/>
</dbReference>
<dbReference type="AlphaFoldDB" id="A0A2A4CKH4"/>
<dbReference type="EMBL" id="NTJD01000005">
    <property type="protein sequence ID" value="PCD76523.1"/>
    <property type="molecule type" value="Genomic_DNA"/>
</dbReference>
<reference evidence="1 2" key="1">
    <citation type="submission" date="2017-09" db="EMBL/GenBank/DDBJ databases">
        <title>A multilocus sequence analysis scheme for characterization of bacteria in the genus Thioclava.</title>
        <authorList>
            <person name="Liu Y."/>
            <person name="Shao Z."/>
        </authorList>
    </citation>
    <scope>NUCLEOTIDE SEQUENCE [LARGE SCALE GENOMIC DNA]</scope>
    <source>
        <strain evidence="1 2">CAU 1312</strain>
    </source>
</reference>
<name>A0A2A4CKH4_9RHOB</name>
<comment type="caution">
    <text evidence="1">The sequence shown here is derived from an EMBL/GenBank/DDBJ whole genome shotgun (WGS) entry which is preliminary data.</text>
</comment>
<organism evidence="1 2">
    <name type="scientific">Pseudothioclava arenosa</name>
    <dbReference type="NCBI Taxonomy" id="1795308"/>
    <lineage>
        <taxon>Bacteria</taxon>
        <taxon>Pseudomonadati</taxon>
        <taxon>Pseudomonadota</taxon>
        <taxon>Alphaproteobacteria</taxon>
        <taxon>Rhodobacterales</taxon>
        <taxon>Paracoccaceae</taxon>
        <taxon>Pseudothioclava</taxon>
    </lineage>
</organism>
<sequence length="117" mass="12956">MLELSHIRAGKWEGVIVAPEEPQIELLHNESPLPGPTLSRGEEGRWHASVALPAEILSDGVVTLLIHDRKTQETLGRVLIMAGEPLAEDLRAEIELLRAELDLLKKAFRRHCVETGA</sequence>
<gene>
    <name evidence="1" type="ORF">CLN94_07930</name>
</gene>
<accession>A0A2A4CKH4</accession>
<protein>
    <submittedName>
        <fullName evidence="1">Uncharacterized protein</fullName>
    </submittedName>
</protein>
<evidence type="ECO:0000313" key="1">
    <source>
        <dbReference type="EMBL" id="PCD76523.1"/>
    </source>
</evidence>
<dbReference type="RefSeq" id="WP_096432961.1">
    <property type="nucleotide sequence ID" value="NZ_NTJD01000005.1"/>
</dbReference>
<keyword evidence="2" id="KW-1185">Reference proteome</keyword>
<proteinExistence type="predicted"/>